<name>A0ACB8SU16_9AGAM</name>
<organism evidence="1 2">
    <name type="scientific">Artomyces pyxidatus</name>
    <dbReference type="NCBI Taxonomy" id="48021"/>
    <lineage>
        <taxon>Eukaryota</taxon>
        <taxon>Fungi</taxon>
        <taxon>Dikarya</taxon>
        <taxon>Basidiomycota</taxon>
        <taxon>Agaricomycotina</taxon>
        <taxon>Agaricomycetes</taxon>
        <taxon>Russulales</taxon>
        <taxon>Auriscalpiaceae</taxon>
        <taxon>Artomyces</taxon>
    </lineage>
</organism>
<protein>
    <submittedName>
        <fullName evidence="1">FAD-binding domain-containing protein</fullName>
    </submittedName>
</protein>
<sequence length="476" mass="51490">MSDFATFEDTFHGDIVTPTHPGYADALIRWAKNSQRNAAVVAFAKDTDDVRAALFYAKAQNLRMTVKGGGHNPAGSSSVEGGLVIDLSRYMADVRVDADAKLAYVGGGALWRTVNGECAKYGLVTPGGTVGHVGGSLAVLSALTLGGGYGFLTGQYGLVIDNLEKATVVLASGETVTASEQENADLFWAIRGGGSNFGVVTEFVFRLYPHSGNVFSGLLFLKLDALESVVRVIEKKWEAGMSEKEAYHLVITRTPEGTPCIVLILFFDGTESEGRSNFEGFFGLGPLIIVDRCKEMSYSSSNGLQDETLPHGRNYYLKSVSLARPSVEIAFAVRDAVYAQQKEHPDMAISFVFENWSLGKVWSVSDDATAFQRSKGLSTMLSIVYENDTPEGLQEVRKVAEAISGIVSGYAGGENVGYANYNSDAPSRIGMDGDTKLSAVQTQAYFGSNHVRLRELKKKYDPDMVFTKWFAIQPAV</sequence>
<dbReference type="EMBL" id="MU277224">
    <property type="protein sequence ID" value="KAI0059702.1"/>
    <property type="molecule type" value="Genomic_DNA"/>
</dbReference>
<proteinExistence type="predicted"/>
<reference evidence="1" key="2">
    <citation type="journal article" date="2022" name="New Phytol.">
        <title>Evolutionary transition to the ectomycorrhizal habit in the genomes of a hyperdiverse lineage of mushroom-forming fungi.</title>
        <authorList>
            <person name="Looney B."/>
            <person name="Miyauchi S."/>
            <person name="Morin E."/>
            <person name="Drula E."/>
            <person name="Courty P.E."/>
            <person name="Kohler A."/>
            <person name="Kuo A."/>
            <person name="LaButti K."/>
            <person name="Pangilinan J."/>
            <person name="Lipzen A."/>
            <person name="Riley R."/>
            <person name="Andreopoulos W."/>
            <person name="He G."/>
            <person name="Johnson J."/>
            <person name="Nolan M."/>
            <person name="Tritt A."/>
            <person name="Barry K.W."/>
            <person name="Grigoriev I.V."/>
            <person name="Nagy L.G."/>
            <person name="Hibbett D."/>
            <person name="Henrissat B."/>
            <person name="Matheny P.B."/>
            <person name="Labbe J."/>
            <person name="Martin F.M."/>
        </authorList>
    </citation>
    <scope>NUCLEOTIDE SEQUENCE</scope>
    <source>
        <strain evidence="1">HHB10654</strain>
    </source>
</reference>
<accession>A0ACB8SU16</accession>
<keyword evidence="2" id="KW-1185">Reference proteome</keyword>
<gene>
    <name evidence="1" type="ORF">BV25DRAFT_1871441</name>
</gene>
<reference evidence="1" key="1">
    <citation type="submission" date="2021-03" db="EMBL/GenBank/DDBJ databases">
        <authorList>
            <consortium name="DOE Joint Genome Institute"/>
            <person name="Ahrendt S."/>
            <person name="Looney B.P."/>
            <person name="Miyauchi S."/>
            <person name="Morin E."/>
            <person name="Drula E."/>
            <person name="Courty P.E."/>
            <person name="Chicoki N."/>
            <person name="Fauchery L."/>
            <person name="Kohler A."/>
            <person name="Kuo A."/>
            <person name="Labutti K."/>
            <person name="Pangilinan J."/>
            <person name="Lipzen A."/>
            <person name="Riley R."/>
            <person name="Andreopoulos W."/>
            <person name="He G."/>
            <person name="Johnson J."/>
            <person name="Barry K.W."/>
            <person name="Grigoriev I.V."/>
            <person name="Nagy L."/>
            <person name="Hibbett D."/>
            <person name="Henrissat B."/>
            <person name="Matheny P.B."/>
            <person name="Labbe J."/>
            <person name="Martin F."/>
        </authorList>
    </citation>
    <scope>NUCLEOTIDE SEQUENCE</scope>
    <source>
        <strain evidence="1">HHB10654</strain>
    </source>
</reference>
<evidence type="ECO:0000313" key="2">
    <source>
        <dbReference type="Proteomes" id="UP000814140"/>
    </source>
</evidence>
<comment type="caution">
    <text evidence="1">The sequence shown here is derived from an EMBL/GenBank/DDBJ whole genome shotgun (WGS) entry which is preliminary data.</text>
</comment>
<evidence type="ECO:0000313" key="1">
    <source>
        <dbReference type="EMBL" id="KAI0059702.1"/>
    </source>
</evidence>
<dbReference type="Proteomes" id="UP000814140">
    <property type="component" value="Unassembled WGS sequence"/>
</dbReference>